<proteinExistence type="predicted"/>
<sequence length="157" mass="18815">MSWFKHSYEHALASKGVKTKMNAKESFQKPSFEELKNVAHNVADDILDKEYKCFYASEQIFKKLKELGYKPRMVRGIFHIPPPEWHDYDYEFNEEEYDRDHTWIEIEDEKGDEWIVDATVEQFLPWASREFEEIILEDEGGILITPTYDTKYDKYGK</sequence>
<accession>A0A133VLU3</accession>
<evidence type="ECO:0000313" key="1">
    <source>
        <dbReference type="EMBL" id="KXB07380.1"/>
    </source>
</evidence>
<comment type="caution">
    <text evidence="1">The sequence shown here is derived from an EMBL/GenBank/DDBJ whole genome shotgun (WGS) entry which is preliminary data.</text>
</comment>
<evidence type="ECO:0000313" key="2">
    <source>
        <dbReference type="Proteomes" id="UP000070263"/>
    </source>
</evidence>
<dbReference type="Proteomes" id="UP000070263">
    <property type="component" value="Unassembled WGS sequence"/>
</dbReference>
<dbReference type="EMBL" id="LHYE01000009">
    <property type="protein sequence ID" value="KXB07380.1"/>
    <property type="molecule type" value="Genomic_DNA"/>
</dbReference>
<reference evidence="1 2" key="1">
    <citation type="journal article" date="2016" name="Sci. Rep.">
        <title>Metabolic traits of an uncultured archaeal lineage -MSBL1- from brine pools of the Red Sea.</title>
        <authorList>
            <person name="Mwirichia R."/>
            <person name="Alam I."/>
            <person name="Rashid M."/>
            <person name="Vinu M."/>
            <person name="Ba-Alawi W."/>
            <person name="Anthony Kamau A."/>
            <person name="Kamanda Ngugi D."/>
            <person name="Goker M."/>
            <person name="Klenk H.P."/>
            <person name="Bajic V."/>
            <person name="Stingl U."/>
        </authorList>
    </citation>
    <scope>NUCLEOTIDE SEQUENCE [LARGE SCALE GENOMIC DNA]</scope>
    <source>
        <strain evidence="1">SCGC-AAA382A20</strain>
    </source>
</reference>
<protein>
    <submittedName>
        <fullName evidence="1">Uncharacterized protein</fullName>
    </submittedName>
</protein>
<name>A0A133VLU3_9EURY</name>
<dbReference type="AlphaFoldDB" id="A0A133VLU3"/>
<keyword evidence="2" id="KW-1185">Reference proteome</keyword>
<gene>
    <name evidence="1" type="ORF">AKJ51_01420</name>
</gene>
<organism evidence="1 2">
    <name type="scientific">candidate division MSBL1 archaeon SCGC-AAA382A20</name>
    <dbReference type="NCBI Taxonomy" id="1698280"/>
    <lineage>
        <taxon>Archaea</taxon>
        <taxon>Methanobacteriati</taxon>
        <taxon>Methanobacteriota</taxon>
        <taxon>candidate division MSBL1</taxon>
    </lineage>
</organism>